<keyword evidence="2" id="KW-1185">Reference proteome</keyword>
<dbReference type="EMBL" id="QKUF01000034">
    <property type="protein sequence ID" value="PZW22412.1"/>
    <property type="molecule type" value="Genomic_DNA"/>
</dbReference>
<dbReference type="AlphaFoldDB" id="A0A326U7V0"/>
<gene>
    <name evidence="1" type="ORF">EI42_05546</name>
</gene>
<evidence type="ECO:0000313" key="1">
    <source>
        <dbReference type="EMBL" id="PZW22412.1"/>
    </source>
</evidence>
<organism evidence="1 2">
    <name type="scientific">Thermosporothrix hazakensis</name>
    <dbReference type="NCBI Taxonomy" id="644383"/>
    <lineage>
        <taxon>Bacteria</taxon>
        <taxon>Bacillati</taxon>
        <taxon>Chloroflexota</taxon>
        <taxon>Ktedonobacteria</taxon>
        <taxon>Ktedonobacterales</taxon>
        <taxon>Thermosporotrichaceae</taxon>
        <taxon>Thermosporothrix</taxon>
    </lineage>
</organism>
<comment type="caution">
    <text evidence="1">The sequence shown here is derived from an EMBL/GenBank/DDBJ whole genome shotgun (WGS) entry which is preliminary data.</text>
</comment>
<evidence type="ECO:0000313" key="2">
    <source>
        <dbReference type="Proteomes" id="UP000248806"/>
    </source>
</evidence>
<reference evidence="1 2" key="1">
    <citation type="submission" date="2018-06" db="EMBL/GenBank/DDBJ databases">
        <title>Genomic Encyclopedia of Archaeal and Bacterial Type Strains, Phase II (KMG-II): from individual species to whole genera.</title>
        <authorList>
            <person name="Goeker M."/>
        </authorList>
    </citation>
    <scope>NUCLEOTIDE SEQUENCE [LARGE SCALE GENOMIC DNA]</scope>
    <source>
        <strain evidence="1 2">ATCC BAA-1881</strain>
    </source>
</reference>
<name>A0A326U7V0_THEHA</name>
<proteinExistence type="predicted"/>
<dbReference type="Proteomes" id="UP000248806">
    <property type="component" value="Unassembled WGS sequence"/>
</dbReference>
<sequence>MSSKPSVGALRVTYRARNWESPDPRVNELLTIACAGVPLTEEQAELLLEHIRAVTGVDYTFNDIDLPMLPTVERALVDKTIDAINQCYSVCEDECASSDAVENARGLFNRLVAFLERAHVPVLYSEYTERWYALYREVPAYFYHLAYPASQSS</sequence>
<protein>
    <submittedName>
        <fullName evidence="1">Uncharacterized protein</fullName>
    </submittedName>
</protein>
<accession>A0A326U7V0</accession>